<keyword evidence="3" id="KW-1185">Reference proteome</keyword>
<evidence type="ECO:0000313" key="2">
    <source>
        <dbReference type="EMBL" id="QDT14814.1"/>
    </source>
</evidence>
<reference evidence="2 3" key="1">
    <citation type="submission" date="2019-02" db="EMBL/GenBank/DDBJ databases">
        <title>Deep-cultivation of Planctomycetes and their phenomic and genomic characterization uncovers novel biology.</title>
        <authorList>
            <person name="Wiegand S."/>
            <person name="Jogler M."/>
            <person name="Boedeker C."/>
            <person name="Pinto D."/>
            <person name="Vollmers J."/>
            <person name="Rivas-Marin E."/>
            <person name="Kohn T."/>
            <person name="Peeters S.H."/>
            <person name="Heuer A."/>
            <person name="Rast P."/>
            <person name="Oberbeckmann S."/>
            <person name="Bunk B."/>
            <person name="Jeske O."/>
            <person name="Meyerdierks A."/>
            <person name="Storesund J.E."/>
            <person name="Kallscheuer N."/>
            <person name="Luecker S."/>
            <person name="Lage O.M."/>
            <person name="Pohl T."/>
            <person name="Merkel B.J."/>
            <person name="Hornburger P."/>
            <person name="Mueller R.-W."/>
            <person name="Bruemmer F."/>
            <person name="Labrenz M."/>
            <person name="Spormann A.M."/>
            <person name="Op den Camp H."/>
            <person name="Overmann J."/>
            <person name="Amann R."/>
            <person name="Jetten M.S.M."/>
            <person name="Mascher T."/>
            <person name="Medema M.H."/>
            <person name="Devos D.P."/>
            <person name="Kaster A.-K."/>
            <person name="Ovreas L."/>
            <person name="Rohde M."/>
            <person name="Galperin M.Y."/>
            <person name="Jogler C."/>
        </authorList>
    </citation>
    <scope>NUCLEOTIDE SEQUENCE [LARGE SCALE GENOMIC DNA]</scope>
    <source>
        <strain evidence="2 3">CA12</strain>
    </source>
</reference>
<dbReference type="EMBL" id="CP036265">
    <property type="protein sequence ID" value="QDT14814.1"/>
    <property type="molecule type" value="Genomic_DNA"/>
</dbReference>
<dbReference type="OrthoDB" id="2453533at2"/>
<evidence type="ECO:0000313" key="3">
    <source>
        <dbReference type="Proteomes" id="UP000318741"/>
    </source>
</evidence>
<dbReference type="Proteomes" id="UP000318741">
    <property type="component" value="Chromosome"/>
</dbReference>
<evidence type="ECO:0000259" key="1">
    <source>
        <dbReference type="PROSITE" id="PS51819"/>
    </source>
</evidence>
<protein>
    <submittedName>
        <fullName evidence="2">Glyoxalase-like domain protein</fullName>
    </submittedName>
</protein>
<dbReference type="SUPFAM" id="SSF54593">
    <property type="entry name" value="Glyoxalase/Bleomycin resistance protein/Dihydroxybiphenyl dioxygenase"/>
    <property type="match status" value="1"/>
</dbReference>
<sequence>MPLRRIFAHLSCSDPSASGAWFAALFNREPDARPMGSLQEWHHGDAAGLQLFENPADAGHGTLTLIVDGLPAERARLEAAGLNPGPIEPANYVRLIRLRDPDGNLVVLAEPQDAAPAGGS</sequence>
<dbReference type="Pfam" id="PF18029">
    <property type="entry name" value="Glyoxalase_6"/>
    <property type="match status" value="1"/>
</dbReference>
<feature type="domain" description="VOC" evidence="1">
    <location>
        <begin position="4"/>
        <end position="111"/>
    </location>
</feature>
<dbReference type="PROSITE" id="PS51819">
    <property type="entry name" value="VOC"/>
    <property type="match status" value="1"/>
</dbReference>
<dbReference type="InterPro" id="IPR037523">
    <property type="entry name" value="VOC_core"/>
</dbReference>
<name>A0A517P607_9PLAN</name>
<dbReference type="Gene3D" id="3.10.180.10">
    <property type="entry name" value="2,3-Dihydroxybiphenyl 1,2-Dioxygenase, domain 1"/>
    <property type="match status" value="1"/>
</dbReference>
<dbReference type="InterPro" id="IPR041581">
    <property type="entry name" value="Glyoxalase_6"/>
</dbReference>
<dbReference type="CDD" id="cd06587">
    <property type="entry name" value="VOC"/>
    <property type="match status" value="1"/>
</dbReference>
<dbReference type="KEGG" id="acaf:CA12_08940"/>
<accession>A0A517P607</accession>
<dbReference type="AlphaFoldDB" id="A0A517P607"/>
<dbReference type="InterPro" id="IPR029068">
    <property type="entry name" value="Glyas_Bleomycin-R_OHBP_Dase"/>
</dbReference>
<dbReference type="RefSeq" id="WP_145357671.1">
    <property type="nucleotide sequence ID" value="NZ_CP036265.1"/>
</dbReference>
<proteinExistence type="predicted"/>
<gene>
    <name evidence="2" type="ORF">CA12_08940</name>
</gene>
<organism evidence="2 3">
    <name type="scientific">Alienimonas californiensis</name>
    <dbReference type="NCBI Taxonomy" id="2527989"/>
    <lineage>
        <taxon>Bacteria</taxon>
        <taxon>Pseudomonadati</taxon>
        <taxon>Planctomycetota</taxon>
        <taxon>Planctomycetia</taxon>
        <taxon>Planctomycetales</taxon>
        <taxon>Planctomycetaceae</taxon>
        <taxon>Alienimonas</taxon>
    </lineage>
</organism>